<proteinExistence type="predicted"/>
<protein>
    <submittedName>
        <fullName evidence="3">Uncharacterized protein</fullName>
    </submittedName>
</protein>
<reference evidence="2" key="1">
    <citation type="journal article" date="2025" name="Foods">
        <title>Unveiling the Microbial Signatures of Arabica Coffee Cherries: Insights into Ripeness Specific Diversity, Functional Traits, and Implications for Quality and Safety.</title>
        <authorList>
            <consortium name="RefSeq"/>
            <person name="Tenea G.N."/>
            <person name="Cifuentes V."/>
            <person name="Reyes P."/>
            <person name="Cevallos-Vallejos M."/>
        </authorList>
    </citation>
    <scope>NUCLEOTIDE SEQUENCE [LARGE SCALE GENOMIC DNA]</scope>
</reference>
<dbReference type="GO" id="GO:0003676">
    <property type="term" value="F:nucleic acid binding"/>
    <property type="evidence" value="ECO:0007669"/>
    <property type="project" value="InterPro"/>
</dbReference>
<dbReference type="OrthoDB" id="437338at2759"/>
<dbReference type="Gene3D" id="4.10.60.10">
    <property type="entry name" value="Zinc finger, CCHC-type"/>
    <property type="match status" value="1"/>
</dbReference>
<reference evidence="3" key="2">
    <citation type="submission" date="2025-08" db="UniProtKB">
        <authorList>
            <consortium name="RefSeq"/>
        </authorList>
    </citation>
    <scope>IDENTIFICATION</scope>
    <source>
        <tissue evidence="3">Leaves</tissue>
    </source>
</reference>
<dbReference type="Pfam" id="PF08284">
    <property type="entry name" value="RVP_2"/>
    <property type="match status" value="1"/>
</dbReference>
<dbReference type="PANTHER" id="PTHR15503">
    <property type="entry name" value="LDOC1 RELATED"/>
    <property type="match status" value="1"/>
</dbReference>
<dbReference type="Proteomes" id="UP001652660">
    <property type="component" value="Chromosome 4e"/>
</dbReference>
<dbReference type="AlphaFoldDB" id="A0A6P6X958"/>
<feature type="region of interest" description="Disordered" evidence="1">
    <location>
        <begin position="52"/>
        <end position="110"/>
    </location>
</feature>
<organism evidence="2 3">
    <name type="scientific">Coffea arabica</name>
    <name type="common">Arabian coffee</name>
    <dbReference type="NCBI Taxonomy" id="13443"/>
    <lineage>
        <taxon>Eukaryota</taxon>
        <taxon>Viridiplantae</taxon>
        <taxon>Streptophyta</taxon>
        <taxon>Embryophyta</taxon>
        <taxon>Tracheophyta</taxon>
        <taxon>Spermatophyta</taxon>
        <taxon>Magnoliopsida</taxon>
        <taxon>eudicotyledons</taxon>
        <taxon>Gunneridae</taxon>
        <taxon>Pentapetalae</taxon>
        <taxon>asterids</taxon>
        <taxon>lamiids</taxon>
        <taxon>Gentianales</taxon>
        <taxon>Rubiaceae</taxon>
        <taxon>Ixoroideae</taxon>
        <taxon>Gardenieae complex</taxon>
        <taxon>Bertiereae - Coffeeae clade</taxon>
        <taxon>Coffeeae</taxon>
        <taxon>Coffea</taxon>
    </lineage>
</organism>
<sequence length="398" mass="44480">MEQRRVKRFVQGLNVEIQEALAAAQINTFTEVLEKVQRIEIARVQVRTFHVKRRGASGGNQGPAHSDRNMPPPKAGRGVRGGRFTGTSREAQSGRGQERGVPQGGQTSAPRVSCGYCGKLNHTEDNCWRKAQKYLRCGSTKHQIANCPLISDAQSAGISNPKPTNVGGTRSRVPARVYPLDQQSVPELLEVVEGTIPVFHHLAKILIDPGATHSFVSAAFMFGIDVKAERLPYDLEVKTPTGMDWLVHYHVRVDCHMKVVEFCLPGEATLKLDVWGILASSALISRIKIRKLLSHGARGYLAFLVNTPREKIKLEDLPVINEYPDVFPEELVSLPLERLIEFKVDLAPGTTPISKTSYRMAPAEFKKLRFQMQDLLEREFIHESESLQCYLLKRRTGV</sequence>
<evidence type="ECO:0000256" key="1">
    <source>
        <dbReference type="SAM" id="MobiDB-lite"/>
    </source>
</evidence>
<keyword evidence="2" id="KW-1185">Reference proteome</keyword>
<dbReference type="GeneID" id="113740971"/>
<dbReference type="Gene3D" id="3.10.10.10">
    <property type="entry name" value="HIV Type 1 Reverse Transcriptase, subunit A, domain 1"/>
    <property type="match status" value="1"/>
</dbReference>
<accession>A0A6P6X958</accession>
<gene>
    <name evidence="3" type="primary">LOC113740971</name>
</gene>
<dbReference type="SUPFAM" id="SSF56672">
    <property type="entry name" value="DNA/RNA polymerases"/>
    <property type="match status" value="1"/>
</dbReference>
<dbReference type="SUPFAM" id="SSF57756">
    <property type="entry name" value="Retrovirus zinc finger-like domains"/>
    <property type="match status" value="1"/>
</dbReference>
<dbReference type="InterPro" id="IPR032567">
    <property type="entry name" value="RTL1-rel"/>
</dbReference>
<name>A0A6P6X958_COFAR</name>
<dbReference type="InterPro" id="IPR036875">
    <property type="entry name" value="Znf_CCHC_sf"/>
</dbReference>
<dbReference type="InterPro" id="IPR043502">
    <property type="entry name" value="DNA/RNA_pol_sf"/>
</dbReference>
<dbReference type="RefSeq" id="XP_027124278.1">
    <property type="nucleotide sequence ID" value="XM_027268477.1"/>
</dbReference>
<dbReference type="PANTHER" id="PTHR15503:SF45">
    <property type="entry name" value="RNA-DIRECTED DNA POLYMERASE HOMOLOG"/>
    <property type="match status" value="1"/>
</dbReference>
<evidence type="ECO:0000313" key="3">
    <source>
        <dbReference type="RefSeq" id="XP_027124278.1"/>
    </source>
</evidence>
<dbReference type="GO" id="GO:0008270">
    <property type="term" value="F:zinc ion binding"/>
    <property type="evidence" value="ECO:0007669"/>
    <property type="project" value="InterPro"/>
</dbReference>
<evidence type="ECO:0000313" key="2">
    <source>
        <dbReference type="Proteomes" id="UP001652660"/>
    </source>
</evidence>